<keyword evidence="3" id="KW-1185">Reference proteome</keyword>
<feature type="compositionally biased region" description="Basic and acidic residues" evidence="1">
    <location>
        <begin position="1"/>
        <end position="10"/>
    </location>
</feature>
<comment type="caution">
    <text evidence="2">The sequence shown here is derived from an EMBL/GenBank/DDBJ whole genome shotgun (WGS) entry which is preliminary data.</text>
</comment>
<dbReference type="EMBL" id="JBHTCM010000026">
    <property type="protein sequence ID" value="MFC7335116.1"/>
    <property type="molecule type" value="Genomic_DNA"/>
</dbReference>
<dbReference type="Proteomes" id="UP001596456">
    <property type="component" value="Unassembled WGS sequence"/>
</dbReference>
<feature type="region of interest" description="Disordered" evidence="1">
    <location>
        <begin position="1"/>
        <end position="45"/>
    </location>
</feature>
<gene>
    <name evidence="2" type="ORF">ACFQPS_18255</name>
</gene>
<dbReference type="RefSeq" id="WP_377360654.1">
    <property type="nucleotide sequence ID" value="NZ_JBHTCM010000026.1"/>
</dbReference>
<protein>
    <submittedName>
        <fullName evidence="2">Uncharacterized protein</fullName>
    </submittedName>
</protein>
<evidence type="ECO:0000313" key="2">
    <source>
        <dbReference type="EMBL" id="MFC7335116.1"/>
    </source>
</evidence>
<reference evidence="3" key="1">
    <citation type="journal article" date="2019" name="Int. J. Syst. Evol. Microbiol.">
        <title>The Global Catalogue of Microorganisms (GCM) 10K type strain sequencing project: providing services to taxonomists for standard genome sequencing and annotation.</title>
        <authorList>
            <consortium name="The Broad Institute Genomics Platform"/>
            <consortium name="The Broad Institute Genome Sequencing Center for Infectious Disease"/>
            <person name="Wu L."/>
            <person name="Ma J."/>
        </authorList>
    </citation>
    <scope>NUCLEOTIDE SEQUENCE [LARGE SCALE GENOMIC DNA]</scope>
    <source>
        <strain evidence="3">CGMCC 1.16275</strain>
    </source>
</reference>
<name>A0ABW2KYH2_9PROT</name>
<organism evidence="2 3">
    <name type="scientific">Rhodocista pekingensis</name>
    <dbReference type="NCBI Taxonomy" id="201185"/>
    <lineage>
        <taxon>Bacteria</taxon>
        <taxon>Pseudomonadati</taxon>
        <taxon>Pseudomonadota</taxon>
        <taxon>Alphaproteobacteria</taxon>
        <taxon>Rhodospirillales</taxon>
        <taxon>Azospirillaceae</taxon>
        <taxon>Rhodocista</taxon>
    </lineage>
</organism>
<evidence type="ECO:0000256" key="1">
    <source>
        <dbReference type="SAM" id="MobiDB-lite"/>
    </source>
</evidence>
<evidence type="ECO:0000313" key="3">
    <source>
        <dbReference type="Proteomes" id="UP001596456"/>
    </source>
</evidence>
<sequence length="58" mass="6349">MHSHSMDRWTHGHNFGQGRPALPFSASSPTRRSRPSTTARIPAGLGIRHASIEVNRCG</sequence>
<accession>A0ABW2KYH2</accession>
<feature type="compositionally biased region" description="Low complexity" evidence="1">
    <location>
        <begin position="25"/>
        <end position="40"/>
    </location>
</feature>
<proteinExistence type="predicted"/>